<sequence length="162" mass="17087">MKRKNSGFTLIELMIVVAVIGVLASIATPAFLDYTTRSKVTEGLSLAQGYKTAIMETFTSRGPQNMECLGYNPDATLCGINLGIQIVKPTKNIANVASATNGTITVTFTEAVAPIGKNTLALVPSFDLSQPSVSSQNVVWTCGGTLDPKYLPANCRTAAKTP</sequence>
<reference evidence="1" key="1">
    <citation type="submission" date="2023-10" db="EMBL/GenBank/DDBJ databases">
        <title>Amphibacter perezi, gen. nov., sp. nov. a novel taxa of the family Comamonadaceae, class Betaproteobacteria isolated from the skin microbiota of Pelophylax perezi from different populations.</title>
        <authorList>
            <person name="Costa S."/>
            <person name="Proenca D.N."/>
            <person name="Lopes I."/>
            <person name="Morais P.V."/>
        </authorList>
    </citation>
    <scope>NUCLEOTIDE SEQUENCE</scope>
    <source>
        <strain evidence="1">SL12-8</strain>
    </source>
</reference>
<protein>
    <submittedName>
        <fullName evidence="1">Pilin</fullName>
    </submittedName>
</protein>
<name>A0ACC6NXY4_9BURK</name>
<proteinExistence type="predicted"/>
<keyword evidence="2" id="KW-1185">Reference proteome</keyword>
<accession>A0ACC6NXY4</accession>
<dbReference type="Proteomes" id="UP001364695">
    <property type="component" value="Unassembled WGS sequence"/>
</dbReference>
<dbReference type="EMBL" id="JAWDIE010000001">
    <property type="protein sequence ID" value="MEJ7136841.1"/>
    <property type="molecule type" value="Genomic_DNA"/>
</dbReference>
<organism evidence="1 2">
    <name type="scientific">Amphibiibacter pelophylacis</name>
    <dbReference type="NCBI Taxonomy" id="1799477"/>
    <lineage>
        <taxon>Bacteria</taxon>
        <taxon>Pseudomonadati</taxon>
        <taxon>Pseudomonadota</taxon>
        <taxon>Betaproteobacteria</taxon>
        <taxon>Burkholderiales</taxon>
        <taxon>Sphaerotilaceae</taxon>
        <taxon>Amphibiibacter</taxon>
    </lineage>
</organism>
<gene>
    <name evidence="1" type="ORF">RV045_00155</name>
</gene>
<evidence type="ECO:0000313" key="2">
    <source>
        <dbReference type="Proteomes" id="UP001364695"/>
    </source>
</evidence>
<comment type="caution">
    <text evidence="1">The sequence shown here is derived from an EMBL/GenBank/DDBJ whole genome shotgun (WGS) entry which is preliminary data.</text>
</comment>
<evidence type="ECO:0000313" key="1">
    <source>
        <dbReference type="EMBL" id="MEJ7136841.1"/>
    </source>
</evidence>